<feature type="region of interest" description="Disordered" evidence="1">
    <location>
        <begin position="291"/>
        <end position="327"/>
    </location>
</feature>
<gene>
    <name evidence="2" type="ORF">ColSpa_12226</name>
</gene>
<comment type="caution">
    <text evidence="2">The sequence shown here is derived from an EMBL/GenBank/DDBJ whole genome shotgun (WGS) entry which is preliminary data.</text>
</comment>
<organism evidence="2 3">
    <name type="scientific">Colletotrichum spaethianum</name>
    <dbReference type="NCBI Taxonomy" id="700344"/>
    <lineage>
        <taxon>Eukaryota</taxon>
        <taxon>Fungi</taxon>
        <taxon>Dikarya</taxon>
        <taxon>Ascomycota</taxon>
        <taxon>Pezizomycotina</taxon>
        <taxon>Sordariomycetes</taxon>
        <taxon>Hypocreomycetidae</taxon>
        <taxon>Glomerellales</taxon>
        <taxon>Glomerellaceae</taxon>
        <taxon>Colletotrichum</taxon>
        <taxon>Colletotrichum spaethianum species complex</taxon>
    </lineage>
</organism>
<feature type="compositionally biased region" description="Basic and acidic residues" evidence="1">
    <location>
        <begin position="291"/>
        <end position="312"/>
    </location>
</feature>
<evidence type="ECO:0000313" key="2">
    <source>
        <dbReference type="EMBL" id="GKT52045.1"/>
    </source>
</evidence>
<accession>A0AA37PHD2</accession>
<evidence type="ECO:0000313" key="3">
    <source>
        <dbReference type="Proteomes" id="UP001055115"/>
    </source>
</evidence>
<protein>
    <submittedName>
        <fullName evidence="2">Uncharacterized protein</fullName>
    </submittedName>
</protein>
<sequence>MKQRVEQNEADAQAYRNLQNAAMSNKGVDDESELDDMSIDESDGEIRGNVKKEPQDEGLFVPQNRGGTTLLVANDDEKDEASLMTWNEISGHFGDDETEENTKYYGFLCAGLNRFYDVIGRGPPNAEKLELVPSHRAGEKTSPDNLTGNRKVLQDGKGDKIRVDGVKVRVDIQGVAWVASECPEDPIALMDPRYWETVNSEKDSKSQKRPKTFPFTSIKLKWVTTDDDGKTTVEKTFETRSTVRSIYGKQLKVVPKTYKIGDRVVLEKGTTMAAADFAIFAAAIISWDRHEKWKNDPSTGRERSPTPDEDLRTTTTTMRGPKRAARK</sequence>
<keyword evidence="3" id="KW-1185">Reference proteome</keyword>
<name>A0AA37PHD2_9PEZI</name>
<feature type="compositionally biased region" description="Acidic residues" evidence="1">
    <location>
        <begin position="30"/>
        <end position="43"/>
    </location>
</feature>
<proteinExistence type="predicted"/>
<evidence type="ECO:0000256" key="1">
    <source>
        <dbReference type="SAM" id="MobiDB-lite"/>
    </source>
</evidence>
<reference evidence="2 3" key="1">
    <citation type="submission" date="2022-03" db="EMBL/GenBank/DDBJ databases">
        <title>Genome data of Colletotrichum spp.</title>
        <authorList>
            <person name="Utami Y.D."/>
            <person name="Hiruma K."/>
        </authorList>
    </citation>
    <scope>NUCLEOTIDE SEQUENCE [LARGE SCALE GENOMIC DNA]</scope>
    <source>
        <strain evidence="2 3">MAFF 239500</strain>
    </source>
</reference>
<dbReference type="AlphaFoldDB" id="A0AA37PHD2"/>
<feature type="region of interest" description="Disordered" evidence="1">
    <location>
        <begin position="1"/>
        <end position="65"/>
    </location>
</feature>
<dbReference type="Proteomes" id="UP001055115">
    <property type="component" value="Unassembled WGS sequence"/>
</dbReference>
<dbReference type="GeneID" id="73333028"/>
<feature type="compositionally biased region" description="Basic and acidic residues" evidence="1">
    <location>
        <begin position="44"/>
        <end position="55"/>
    </location>
</feature>
<dbReference type="RefSeq" id="XP_049134395.1">
    <property type="nucleotide sequence ID" value="XM_049278438.1"/>
</dbReference>
<dbReference type="EMBL" id="BQXU01000059">
    <property type="protein sequence ID" value="GKT52045.1"/>
    <property type="molecule type" value="Genomic_DNA"/>
</dbReference>